<dbReference type="AlphaFoldDB" id="A0A2T3N6H5"/>
<evidence type="ECO:0000313" key="2">
    <source>
        <dbReference type="Proteomes" id="UP000241346"/>
    </source>
</evidence>
<dbReference type="Proteomes" id="UP000241346">
    <property type="component" value="Unassembled WGS sequence"/>
</dbReference>
<comment type="caution">
    <text evidence="1">The sequence shown here is derived from an EMBL/GenBank/DDBJ whole genome shotgun (WGS) entry which is preliminary data.</text>
</comment>
<dbReference type="RefSeq" id="WP_107300712.1">
    <property type="nucleotide sequence ID" value="NZ_PYMB01000022.1"/>
</dbReference>
<dbReference type="EMBL" id="PYMB01000022">
    <property type="protein sequence ID" value="PSW08301.1"/>
    <property type="molecule type" value="Genomic_DNA"/>
</dbReference>
<organism evidence="1 2">
    <name type="scientific">Photobacterium rosenbergii</name>
    <dbReference type="NCBI Taxonomy" id="294936"/>
    <lineage>
        <taxon>Bacteria</taxon>
        <taxon>Pseudomonadati</taxon>
        <taxon>Pseudomonadota</taxon>
        <taxon>Gammaproteobacteria</taxon>
        <taxon>Vibrionales</taxon>
        <taxon>Vibrionaceae</taxon>
        <taxon>Photobacterium</taxon>
    </lineage>
</organism>
<dbReference type="OrthoDB" id="5918577at2"/>
<gene>
    <name evidence="1" type="ORF">C9J01_24330</name>
</gene>
<proteinExistence type="predicted"/>
<evidence type="ECO:0000313" key="1">
    <source>
        <dbReference type="EMBL" id="PSW08301.1"/>
    </source>
</evidence>
<reference evidence="1 2" key="1">
    <citation type="submission" date="2018-03" db="EMBL/GenBank/DDBJ databases">
        <title>Whole genome sequencing of Histamine producing bacteria.</title>
        <authorList>
            <person name="Butler K."/>
        </authorList>
    </citation>
    <scope>NUCLEOTIDE SEQUENCE [LARGE SCALE GENOMIC DNA]</scope>
    <source>
        <strain evidence="1 2">DSM 19138</strain>
    </source>
</reference>
<name>A0A2T3N6H5_9GAMM</name>
<accession>A0A2T3N6H5</accession>
<sequence>MKKTHVGFNIPGQENVYIERFYNDEGTVAVNTILSCPDANWSYSMDILSEEEFELLTDRDVHQSDKEGIYIQHLGGEVIEYFTFY</sequence>
<protein>
    <submittedName>
        <fullName evidence="1">Uncharacterized protein</fullName>
    </submittedName>
</protein>